<keyword evidence="1" id="KW-0862">Zinc</keyword>
<proteinExistence type="predicted"/>
<dbReference type="InterPro" id="IPR051728">
    <property type="entry name" value="RING-FYVE_E3_ubiquitin-ligase"/>
</dbReference>
<gene>
    <name evidence="4" type="ORF">PECAL_4P24360</name>
</gene>
<sequence>MKQFDKQFAARWVDNFSAAFGAEDWAATNKMLSDMSGWGQQIYADHINASEALDVIIIGLNRLNVAVPAGVKVARDAFTGIDWRVATIRQASVAPSLSRRTRLIIIGGAAVAVAAYVYHRRRRAAKRADLEAVKSLLAGGDSAVSLDDAAVTPQRRTPQSRPSAKERSKVMERNKKLQAQKRAAEQARDAATADAARARADNDRLRAENARLASNATAGDERDAARAESERLRTEVDRLGADIARLSENADQARVRMQRADEEAIADLRRENDALLAAKAELEKHSWDVAQIESERAENLAKVIARDVQIERLQADNASLVIEARTLAAERDLLHRENTSLLAERDALEESARLVPAPSAGDLAALSDEALAAFSAEAAALSHALVSEDARRAAIATTSTNECVVCHERPLEVAFGCGHFCACDACARGLSKCPICRAPVTERRRIYAS</sequence>
<dbReference type="Proteomes" id="UP000789595">
    <property type="component" value="Unassembled WGS sequence"/>
</dbReference>
<dbReference type="GO" id="GO:0008270">
    <property type="term" value="F:zinc ion binding"/>
    <property type="evidence" value="ECO:0007669"/>
    <property type="project" value="UniProtKB-KW"/>
</dbReference>
<dbReference type="EMBL" id="CAKKNE010000004">
    <property type="protein sequence ID" value="CAH0375113.1"/>
    <property type="molecule type" value="Genomic_DNA"/>
</dbReference>
<keyword evidence="5" id="KW-1185">Reference proteome</keyword>
<reference evidence="4" key="1">
    <citation type="submission" date="2021-11" db="EMBL/GenBank/DDBJ databases">
        <authorList>
            <consortium name="Genoscope - CEA"/>
            <person name="William W."/>
        </authorList>
    </citation>
    <scope>NUCLEOTIDE SEQUENCE</scope>
</reference>
<dbReference type="Pfam" id="PF13920">
    <property type="entry name" value="zf-C3HC4_3"/>
    <property type="match status" value="1"/>
</dbReference>
<feature type="compositionally biased region" description="Basic and acidic residues" evidence="2">
    <location>
        <begin position="196"/>
        <end position="209"/>
    </location>
</feature>
<evidence type="ECO:0000313" key="5">
    <source>
        <dbReference type="Proteomes" id="UP000789595"/>
    </source>
</evidence>
<accession>A0A8J2SMC6</accession>
<feature type="compositionally biased region" description="Basic and acidic residues" evidence="2">
    <location>
        <begin position="219"/>
        <end position="231"/>
    </location>
</feature>
<feature type="region of interest" description="Disordered" evidence="2">
    <location>
        <begin position="150"/>
        <end position="231"/>
    </location>
</feature>
<dbReference type="PANTHER" id="PTHR14879:SF5">
    <property type="entry name" value="RING-TYPE DOMAIN-CONTAINING PROTEIN"/>
    <property type="match status" value="1"/>
</dbReference>
<evidence type="ECO:0000313" key="4">
    <source>
        <dbReference type="EMBL" id="CAH0375113.1"/>
    </source>
</evidence>
<dbReference type="PROSITE" id="PS50089">
    <property type="entry name" value="ZF_RING_2"/>
    <property type="match status" value="1"/>
</dbReference>
<protein>
    <recommendedName>
        <fullName evidence="3">RING-type domain-containing protein</fullName>
    </recommendedName>
</protein>
<evidence type="ECO:0000256" key="1">
    <source>
        <dbReference type="PROSITE-ProRule" id="PRU00175"/>
    </source>
</evidence>
<keyword evidence="1" id="KW-0479">Metal-binding</keyword>
<comment type="caution">
    <text evidence="4">The sequence shown here is derived from an EMBL/GenBank/DDBJ whole genome shotgun (WGS) entry which is preliminary data.</text>
</comment>
<feature type="domain" description="RING-type" evidence="3">
    <location>
        <begin position="403"/>
        <end position="437"/>
    </location>
</feature>
<evidence type="ECO:0000256" key="2">
    <source>
        <dbReference type="SAM" id="MobiDB-lite"/>
    </source>
</evidence>
<dbReference type="InterPro" id="IPR013083">
    <property type="entry name" value="Znf_RING/FYVE/PHD"/>
</dbReference>
<organism evidence="4 5">
    <name type="scientific">Pelagomonas calceolata</name>
    <dbReference type="NCBI Taxonomy" id="35677"/>
    <lineage>
        <taxon>Eukaryota</taxon>
        <taxon>Sar</taxon>
        <taxon>Stramenopiles</taxon>
        <taxon>Ochrophyta</taxon>
        <taxon>Pelagophyceae</taxon>
        <taxon>Pelagomonadales</taxon>
        <taxon>Pelagomonadaceae</taxon>
        <taxon>Pelagomonas</taxon>
    </lineage>
</organism>
<evidence type="ECO:0000259" key="3">
    <source>
        <dbReference type="PROSITE" id="PS50089"/>
    </source>
</evidence>
<dbReference type="PANTHER" id="PTHR14879">
    <property type="entry name" value="CASPASE REGULATOR, RING FINGER DOMAIN-CONTAINING"/>
    <property type="match status" value="1"/>
</dbReference>
<dbReference type="SUPFAM" id="SSF57850">
    <property type="entry name" value="RING/U-box"/>
    <property type="match status" value="1"/>
</dbReference>
<dbReference type="AlphaFoldDB" id="A0A8J2SMC6"/>
<dbReference type="InterPro" id="IPR001841">
    <property type="entry name" value="Znf_RING"/>
</dbReference>
<feature type="compositionally biased region" description="Basic and acidic residues" evidence="2">
    <location>
        <begin position="163"/>
        <end position="175"/>
    </location>
</feature>
<dbReference type="Gene3D" id="3.30.40.10">
    <property type="entry name" value="Zinc/RING finger domain, C3HC4 (zinc finger)"/>
    <property type="match status" value="1"/>
</dbReference>
<keyword evidence="1" id="KW-0863">Zinc-finger</keyword>
<dbReference type="OrthoDB" id="5855668at2759"/>
<name>A0A8J2SMC6_9STRA</name>